<reference evidence="6 7" key="1">
    <citation type="submission" date="2016-10" db="EMBL/GenBank/DDBJ databases">
        <authorList>
            <person name="de Groot N.N."/>
        </authorList>
    </citation>
    <scope>NUCLEOTIDE SEQUENCE [LARGE SCALE GENOMIC DNA]</scope>
    <source>
        <strain evidence="6 7">CGMCC 4.5681</strain>
    </source>
</reference>
<evidence type="ECO:0000256" key="4">
    <source>
        <dbReference type="PROSITE-ProRule" id="PRU00335"/>
    </source>
</evidence>
<dbReference type="AlphaFoldDB" id="A0A1G8U8K0"/>
<accession>A0A1G8U8K0</accession>
<organism evidence="6 7">
    <name type="scientific">Nonomuraea maritima</name>
    <dbReference type="NCBI Taxonomy" id="683260"/>
    <lineage>
        <taxon>Bacteria</taxon>
        <taxon>Bacillati</taxon>
        <taxon>Actinomycetota</taxon>
        <taxon>Actinomycetes</taxon>
        <taxon>Streptosporangiales</taxon>
        <taxon>Streptosporangiaceae</taxon>
        <taxon>Nonomuraea</taxon>
    </lineage>
</organism>
<protein>
    <submittedName>
        <fullName evidence="6">DNA-binding transcriptional regulator, AcrR family</fullName>
    </submittedName>
</protein>
<evidence type="ECO:0000313" key="7">
    <source>
        <dbReference type="Proteomes" id="UP000198683"/>
    </source>
</evidence>
<keyword evidence="2 4" id="KW-0238">DNA-binding</keyword>
<dbReference type="InterPro" id="IPR050109">
    <property type="entry name" value="HTH-type_TetR-like_transc_reg"/>
</dbReference>
<dbReference type="InterPro" id="IPR001647">
    <property type="entry name" value="HTH_TetR"/>
</dbReference>
<keyword evidence="3" id="KW-0804">Transcription</keyword>
<evidence type="ECO:0000256" key="3">
    <source>
        <dbReference type="ARBA" id="ARBA00023163"/>
    </source>
</evidence>
<dbReference type="Pfam" id="PF13305">
    <property type="entry name" value="TetR_C_33"/>
    <property type="match status" value="1"/>
</dbReference>
<gene>
    <name evidence="6" type="ORF">SAMN05421874_10211</name>
</gene>
<keyword evidence="1" id="KW-0805">Transcription regulation</keyword>
<dbReference type="Proteomes" id="UP000198683">
    <property type="component" value="Unassembled WGS sequence"/>
</dbReference>
<dbReference type="STRING" id="683260.SAMN05421874_10211"/>
<dbReference type="PANTHER" id="PTHR30055:SF234">
    <property type="entry name" value="HTH-TYPE TRANSCRIPTIONAL REGULATOR BETI"/>
    <property type="match status" value="1"/>
</dbReference>
<feature type="domain" description="HTH tetR-type" evidence="5">
    <location>
        <begin position="13"/>
        <end position="73"/>
    </location>
</feature>
<dbReference type="OrthoDB" id="3210322at2"/>
<evidence type="ECO:0000256" key="2">
    <source>
        <dbReference type="ARBA" id="ARBA00023125"/>
    </source>
</evidence>
<dbReference type="PROSITE" id="PS50977">
    <property type="entry name" value="HTH_TETR_2"/>
    <property type="match status" value="1"/>
</dbReference>
<dbReference type="InterPro" id="IPR025996">
    <property type="entry name" value="MT1864/Rv1816-like_C"/>
</dbReference>
<evidence type="ECO:0000256" key="1">
    <source>
        <dbReference type="ARBA" id="ARBA00023015"/>
    </source>
</evidence>
<dbReference type="SUPFAM" id="SSF48498">
    <property type="entry name" value="Tetracyclin repressor-like, C-terminal domain"/>
    <property type="match status" value="1"/>
</dbReference>
<dbReference type="PANTHER" id="PTHR30055">
    <property type="entry name" value="HTH-TYPE TRANSCRIPTIONAL REGULATOR RUTR"/>
    <property type="match status" value="1"/>
</dbReference>
<evidence type="ECO:0000259" key="5">
    <source>
        <dbReference type="PROSITE" id="PS50977"/>
    </source>
</evidence>
<dbReference type="SUPFAM" id="SSF46689">
    <property type="entry name" value="Homeodomain-like"/>
    <property type="match status" value="1"/>
</dbReference>
<dbReference type="Gene3D" id="1.10.357.10">
    <property type="entry name" value="Tetracycline Repressor, domain 2"/>
    <property type="match status" value="1"/>
</dbReference>
<keyword evidence="7" id="KW-1185">Reference proteome</keyword>
<name>A0A1G8U8K0_9ACTN</name>
<sequence length="240" mass="26897">MSETTSRREVLREQLVRDAKAAARELILTEGLAGLTLAAVARRLGVTSPALYRYFDGRNGLVQAVYDELAGELTDALREAVERQDPDDISAQLHAATRAVMTWSVANRVAFDMLMGSSFRTAASEADVADVIPVRLGALFAKLFTRLYNEIGLKHPADEEIPPALRRQLEVYRLTLNPDLPLGVIYLMITCWRQIYGLVSMAVHQHMSFAFCNHDLLFDDMIDQLLALIGLRRSPRLRID</sequence>
<proteinExistence type="predicted"/>
<dbReference type="InterPro" id="IPR036271">
    <property type="entry name" value="Tet_transcr_reg_TetR-rel_C_sf"/>
</dbReference>
<evidence type="ECO:0000313" key="6">
    <source>
        <dbReference type="EMBL" id="SDJ50073.1"/>
    </source>
</evidence>
<dbReference type="EMBL" id="FNFB01000002">
    <property type="protein sequence ID" value="SDJ50073.1"/>
    <property type="molecule type" value="Genomic_DNA"/>
</dbReference>
<dbReference type="InterPro" id="IPR009057">
    <property type="entry name" value="Homeodomain-like_sf"/>
</dbReference>
<feature type="DNA-binding region" description="H-T-H motif" evidence="4">
    <location>
        <begin position="36"/>
        <end position="55"/>
    </location>
</feature>
<dbReference type="GO" id="GO:0003700">
    <property type="term" value="F:DNA-binding transcription factor activity"/>
    <property type="evidence" value="ECO:0007669"/>
    <property type="project" value="TreeGrafter"/>
</dbReference>
<dbReference type="RefSeq" id="WP_090759604.1">
    <property type="nucleotide sequence ID" value="NZ_FNFB01000002.1"/>
</dbReference>
<dbReference type="PRINTS" id="PR00455">
    <property type="entry name" value="HTHTETR"/>
</dbReference>
<dbReference type="GO" id="GO:0000976">
    <property type="term" value="F:transcription cis-regulatory region binding"/>
    <property type="evidence" value="ECO:0007669"/>
    <property type="project" value="TreeGrafter"/>
</dbReference>
<dbReference type="Pfam" id="PF00440">
    <property type="entry name" value="TetR_N"/>
    <property type="match status" value="1"/>
</dbReference>